<name>A0A1I4NI51_9BACI</name>
<organism evidence="3 4">
    <name type="scientific">Salibacterium qingdaonense</name>
    <dbReference type="NCBI Taxonomy" id="266892"/>
    <lineage>
        <taxon>Bacteria</taxon>
        <taxon>Bacillati</taxon>
        <taxon>Bacillota</taxon>
        <taxon>Bacilli</taxon>
        <taxon>Bacillales</taxon>
        <taxon>Bacillaceae</taxon>
    </lineage>
</organism>
<keyword evidence="4" id="KW-1185">Reference proteome</keyword>
<evidence type="ECO:0000259" key="2">
    <source>
        <dbReference type="Pfam" id="PF07331"/>
    </source>
</evidence>
<dbReference type="AlphaFoldDB" id="A0A1I4NI51"/>
<proteinExistence type="predicted"/>
<feature type="transmembrane region" description="Helical" evidence="1">
    <location>
        <begin position="33"/>
        <end position="55"/>
    </location>
</feature>
<keyword evidence="1" id="KW-0812">Transmembrane</keyword>
<dbReference type="STRING" id="266892.SAMN04488054_11826"/>
<feature type="transmembrane region" description="Helical" evidence="1">
    <location>
        <begin position="76"/>
        <end position="100"/>
    </location>
</feature>
<dbReference type="InterPro" id="IPR009936">
    <property type="entry name" value="DUF1468"/>
</dbReference>
<gene>
    <name evidence="3" type="ORF">SAMN04488054_11826</name>
</gene>
<dbReference type="EMBL" id="FOTY01000018">
    <property type="protein sequence ID" value="SFM15184.1"/>
    <property type="molecule type" value="Genomic_DNA"/>
</dbReference>
<protein>
    <submittedName>
        <fullName evidence="3">Tripartite tricarboxylate transporter TctB family protein</fullName>
    </submittedName>
</protein>
<feature type="domain" description="DUF1468" evidence="2">
    <location>
        <begin position="10"/>
        <end position="144"/>
    </location>
</feature>
<dbReference type="RefSeq" id="WP_177195552.1">
    <property type="nucleotide sequence ID" value="NZ_FOTY01000018.1"/>
</dbReference>
<evidence type="ECO:0000256" key="1">
    <source>
        <dbReference type="SAM" id="Phobius"/>
    </source>
</evidence>
<feature type="transmembrane region" description="Helical" evidence="1">
    <location>
        <begin position="120"/>
        <end position="139"/>
    </location>
</feature>
<accession>A0A1I4NI51</accession>
<keyword evidence="1" id="KW-0472">Membrane</keyword>
<dbReference type="Pfam" id="PF07331">
    <property type="entry name" value="TctB"/>
    <property type="match status" value="1"/>
</dbReference>
<dbReference type="Proteomes" id="UP000199668">
    <property type="component" value="Unassembled WGS sequence"/>
</dbReference>
<feature type="transmembrane region" description="Helical" evidence="1">
    <location>
        <begin position="7"/>
        <end position="27"/>
    </location>
</feature>
<reference evidence="3 4" key="1">
    <citation type="submission" date="2016-10" db="EMBL/GenBank/DDBJ databases">
        <authorList>
            <person name="de Groot N.N."/>
        </authorList>
    </citation>
    <scope>NUCLEOTIDE SEQUENCE [LARGE SCALE GENOMIC DNA]</scope>
    <source>
        <strain evidence="3 4">CGMCC 1.6134</strain>
    </source>
</reference>
<keyword evidence="1" id="KW-1133">Transmembrane helix</keyword>
<evidence type="ECO:0000313" key="3">
    <source>
        <dbReference type="EMBL" id="SFM15184.1"/>
    </source>
</evidence>
<sequence>MEKRKDAGSAILFIVIAIGGLWIARTFNTMSAVFPILVLGLLLLFSVIYLFVSLYKTAENEEEPSKIFTKEAITTGIGLLIYVFLIWFAGFLLASLIFLGGMTWYLQEGFVFGRKRMMNAAGSAIAVTVVFFLLFRYVFLVQLPTGVFIQ</sequence>
<evidence type="ECO:0000313" key="4">
    <source>
        <dbReference type="Proteomes" id="UP000199668"/>
    </source>
</evidence>